<dbReference type="EMBL" id="NKCZ01000078">
    <property type="protein sequence ID" value="POD87234.1"/>
    <property type="molecule type" value="Genomic_DNA"/>
</dbReference>
<feature type="transmembrane region" description="Helical" evidence="1">
    <location>
        <begin position="105"/>
        <end position="124"/>
    </location>
</feature>
<name>A0A2S3U8K1_LACPN</name>
<feature type="transmembrane region" description="Helical" evidence="1">
    <location>
        <begin position="21"/>
        <end position="42"/>
    </location>
</feature>
<organism evidence="2 3">
    <name type="scientific">Lactiplantibacillus plantarum subsp. plantarum</name>
    <dbReference type="NCBI Taxonomy" id="337330"/>
    <lineage>
        <taxon>Bacteria</taxon>
        <taxon>Bacillati</taxon>
        <taxon>Bacillota</taxon>
        <taxon>Bacilli</taxon>
        <taxon>Lactobacillales</taxon>
        <taxon>Lactobacillaceae</taxon>
        <taxon>Lactiplantibacillus</taxon>
    </lineage>
</organism>
<feature type="transmembrane region" description="Helical" evidence="1">
    <location>
        <begin position="168"/>
        <end position="192"/>
    </location>
</feature>
<dbReference type="AlphaFoldDB" id="A0A2S3U8K1"/>
<feature type="transmembrane region" description="Helical" evidence="1">
    <location>
        <begin position="130"/>
        <end position="147"/>
    </location>
</feature>
<proteinExistence type="predicted"/>
<reference evidence="2 3" key="1">
    <citation type="submission" date="2017-06" db="EMBL/GenBank/DDBJ databases">
        <title>Genome sequence of Lactobacillus plantarum subsp. plantarum strain SRCM101258.</title>
        <authorList>
            <person name="Cho S.H."/>
        </authorList>
    </citation>
    <scope>NUCLEOTIDE SEQUENCE [LARGE SCALE GENOMIC DNA]</scope>
    <source>
        <strain evidence="2 3">SRCM101258</strain>
    </source>
</reference>
<keyword evidence="1" id="KW-0472">Membrane</keyword>
<evidence type="ECO:0000256" key="1">
    <source>
        <dbReference type="SAM" id="Phobius"/>
    </source>
</evidence>
<feature type="transmembrane region" description="Helical" evidence="1">
    <location>
        <begin position="72"/>
        <end position="93"/>
    </location>
</feature>
<keyword evidence="1" id="KW-1133">Transmembrane helix</keyword>
<accession>A0A2S3U8K1</accession>
<evidence type="ECO:0000313" key="3">
    <source>
        <dbReference type="Proteomes" id="UP000236990"/>
    </source>
</evidence>
<protein>
    <submittedName>
        <fullName evidence="2">Uncharacterized protein</fullName>
    </submittedName>
</protein>
<keyword evidence="1" id="KW-0812">Transmembrane</keyword>
<sequence>MKKYNIQSIIDWLYRISTLKWFNYLQDALIAAFPIIVVNGFLETILQALMTDNGFFVVIFHLEHFVASNAVLINQLTVLVQLLQVFANTIIAVQFSRNVIKSLDNNIACGAMAAFSFIILSIKLGQNHELIFLIHGVTFALLTGLGVSKCFDFFRVEVNKDDNDYQNALIATLTNIKPILCIIFCVLILKILNFEIDSN</sequence>
<comment type="caution">
    <text evidence="2">The sequence shown here is derived from an EMBL/GenBank/DDBJ whole genome shotgun (WGS) entry which is preliminary data.</text>
</comment>
<gene>
    <name evidence="2" type="ORF">S101258_00843</name>
</gene>
<evidence type="ECO:0000313" key="2">
    <source>
        <dbReference type="EMBL" id="POD87234.1"/>
    </source>
</evidence>
<dbReference type="Proteomes" id="UP000236990">
    <property type="component" value="Unassembled WGS sequence"/>
</dbReference>